<dbReference type="NCBIfam" id="TIGR01730">
    <property type="entry name" value="RND_mfp"/>
    <property type="match status" value="1"/>
</dbReference>
<dbReference type="Pfam" id="PF25973">
    <property type="entry name" value="BSH_CzcB"/>
    <property type="match status" value="1"/>
</dbReference>
<dbReference type="Gene3D" id="2.40.50.100">
    <property type="match status" value="1"/>
</dbReference>
<dbReference type="RefSeq" id="WP_052704557.1">
    <property type="nucleotide sequence ID" value="NZ_CP098827.1"/>
</dbReference>
<accession>A0AAU7KL11</accession>
<keyword evidence="2" id="KW-0732">Signal</keyword>
<dbReference type="InterPro" id="IPR058647">
    <property type="entry name" value="BSH_CzcB-like"/>
</dbReference>
<dbReference type="GO" id="GO:1990281">
    <property type="term" value="C:efflux pump complex"/>
    <property type="evidence" value="ECO:0007669"/>
    <property type="project" value="TreeGrafter"/>
</dbReference>
<protein>
    <submittedName>
        <fullName evidence="5">Efflux RND transporter periplasmic adaptor subunit</fullName>
    </submittedName>
</protein>
<gene>
    <name evidence="5" type="ORF">NFG58_06835</name>
</gene>
<evidence type="ECO:0000313" key="5">
    <source>
        <dbReference type="EMBL" id="XBO72416.1"/>
    </source>
</evidence>
<dbReference type="SUPFAM" id="SSF111369">
    <property type="entry name" value="HlyD-like secretion proteins"/>
    <property type="match status" value="1"/>
</dbReference>
<evidence type="ECO:0000259" key="3">
    <source>
        <dbReference type="Pfam" id="PF25954"/>
    </source>
</evidence>
<feature type="domain" description="CzcB-like barrel-sandwich hybrid" evidence="4">
    <location>
        <begin position="42"/>
        <end position="161"/>
    </location>
</feature>
<dbReference type="PANTHER" id="PTHR30469:SF15">
    <property type="entry name" value="HLYD FAMILY OF SECRETION PROTEINS"/>
    <property type="match status" value="1"/>
</dbReference>
<dbReference type="GO" id="GO:0015562">
    <property type="term" value="F:efflux transmembrane transporter activity"/>
    <property type="evidence" value="ECO:0007669"/>
    <property type="project" value="TreeGrafter"/>
</dbReference>
<proteinExistence type="inferred from homology"/>
<dbReference type="PANTHER" id="PTHR30469">
    <property type="entry name" value="MULTIDRUG RESISTANCE PROTEIN MDTA"/>
    <property type="match status" value="1"/>
</dbReference>
<comment type="similarity">
    <text evidence="1">Belongs to the membrane fusion protein (MFP) (TC 8.A.1) family.</text>
</comment>
<dbReference type="Gene3D" id="1.10.287.470">
    <property type="entry name" value="Helix hairpin bin"/>
    <property type="match status" value="1"/>
</dbReference>
<evidence type="ECO:0000259" key="4">
    <source>
        <dbReference type="Pfam" id="PF25973"/>
    </source>
</evidence>
<organism evidence="5">
    <name type="scientific">Halomonas sp. RT37</name>
    <dbReference type="NCBI Taxonomy" id="2950872"/>
    <lineage>
        <taxon>Bacteria</taxon>
        <taxon>Pseudomonadati</taxon>
        <taxon>Pseudomonadota</taxon>
        <taxon>Gammaproteobacteria</taxon>
        <taxon>Oceanospirillales</taxon>
        <taxon>Halomonadaceae</taxon>
        <taxon>Halomonas</taxon>
    </lineage>
</organism>
<reference evidence="5" key="1">
    <citation type="submission" date="2022-06" db="EMBL/GenBank/DDBJ databases">
        <title>A novel DMS-producing enzyme.</title>
        <authorList>
            <person name="Zhang Y."/>
        </authorList>
    </citation>
    <scope>NUCLEOTIDE SEQUENCE</scope>
    <source>
        <strain evidence="5">RT37</strain>
    </source>
</reference>
<dbReference type="Gene3D" id="2.40.30.170">
    <property type="match status" value="1"/>
</dbReference>
<dbReference type="EMBL" id="CP098827">
    <property type="protein sequence ID" value="XBO72416.1"/>
    <property type="molecule type" value="Genomic_DNA"/>
</dbReference>
<dbReference type="InterPro" id="IPR006143">
    <property type="entry name" value="RND_pump_MFP"/>
</dbReference>
<feature type="domain" description="CusB-like beta-barrel" evidence="3">
    <location>
        <begin position="174"/>
        <end position="240"/>
    </location>
</feature>
<sequence length="252" mass="27031">MKAARSLIVALGCIAAPALAQDTDLQEPGFGEISCLVEPGRQAALSSQVPGVIERIDVQAGVRVAAGDPLFSLMRDVESASVELERSRAAYASRRMQRNQRMIERNMLSESERDEIDTELRLARLQVNLANARLQQLTTRAPFDGWVSERLAEEGEFVDATPVLELVQLDPLRIEAALPLAAYGRIAAGDVIEVTLSSPVGQRYSAEVIHVDPVIDASSGTFALAMRLANPDEQIPAGIACELGGIVEGGDA</sequence>
<evidence type="ECO:0000256" key="2">
    <source>
        <dbReference type="SAM" id="SignalP"/>
    </source>
</evidence>
<feature type="chain" id="PRO_5044008914" evidence="2">
    <location>
        <begin position="21"/>
        <end position="252"/>
    </location>
</feature>
<evidence type="ECO:0000256" key="1">
    <source>
        <dbReference type="ARBA" id="ARBA00009477"/>
    </source>
</evidence>
<dbReference type="Pfam" id="PF25954">
    <property type="entry name" value="Beta-barrel_RND_2"/>
    <property type="match status" value="1"/>
</dbReference>
<dbReference type="InterPro" id="IPR058792">
    <property type="entry name" value="Beta-barrel_RND_2"/>
</dbReference>
<name>A0AAU7KL11_9GAMM</name>
<feature type="signal peptide" evidence="2">
    <location>
        <begin position="1"/>
        <end position="20"/>
    </location>
</feature>
<dbReference type="AlphaFoldDB" id="A0AAU7KL11"/>